<name>A0A5N1IPJ6_9BACT</name>
<dbReference type="EMBL" id="VTWT01000007">
    <property type="protein sequence ID" value="KAA9331924.1"/>
    <property type="molecule type" value="Genomic_DNA"/>
</dbReference>
<dbReference type="PANTHER" id="PTHR34039">
    <property type="entry name" value="UPF0102 PROTEIN YRAN"/>
    <property type="match status" value="1"/>
</dbReference>
<dbReference type="SUPFAM" id="SSF52980">
    <property type="entry name" value="Restriction endonuclease-like"/>
    <property type="match status" value="1"/>
</dbReference>
<reference evidence="3 4" key="1">
    <citation type="submission" date="2019-09" db="EMBL/GenBank/DDBJ databases">
        <title>Genome sequence of Adhaeribacter sp. M2.</title>
        <authorList>
            <person name="Srinivasan S."/>
        </authorList>
    </citation>
    <scope>NUCLEOTIDE SEQUENCE [LARGE SCALE GENOMIC DNA]</scope>
    <source>
        <strain evidence="3 4">M2</strain>
    </source>
</reference>
<evidence type="ECO:0000256" key="1">
    <source>
        <dbReference type="ARBA" id="ARBA00006738"/>
    </source>
</evidence>
<dbReference type="Gene3D" id="3.40.1350.10">
    <property type="match status" value="1"/>
</dbReference>
<comment type="caution">
    <text evidence="3">The sequence shown here is derived from an EMBL/GenBank/DDBJ whole genome shotgun (WGS) entry which is preliminary data.</text>
</comment>
<evidence type="ECO:0000313" key="4">
    <source>
        <dbReference type="Proteomes" id="UP000326570"/>
    </source>
</evidence>
<dbReference type="GO" id="GO:0003676">
    <property type="term" value="F:nucleic acid binding"/>
    <property type="evidence" value="ECO:0007669"/>
    <property type="project" value="InterPro"/>
</dbReference>
<evidence type="ECO:0000256" key="2">
    <source>
        <dbReference type="HAMAP-Rule" id="MF_00048"/>
    </source>
</evidence>
<dbReference type="Pfam" id="PF02021">
    <property type="entry name" value="UPF0102"/>
    <property type="match status" value="1"/>
</dbReference>
<dbReference type="AlphaFoldDB" id="A0A5N1IPJ6"/>
<dbReference type="NCBIfam" id="NF009150">
    <property type="entry name" value="PRK12497.1-3"/>
    <property type="match status" value="1"/>
</dbReference>
<keyword evidence="4" id="KW-1185">Reference proteome</keyword>
<dbReference type="PANTHER" id="PTHR34039:SF1">
    <property type="entry name" value="UPF0102 PROTEIN YRAN"/>
    <property type="match status" value="1"/>
</dbReference>
<evidence type="ECO:0000313" key="3">
    <source>
        <dbReference type="EMBL" id="KAA9331924.1"/>
    </source>
</evidence>
<dbReference type="RefSeq" id="WP_150904533.1">
    <property type="nucleotide sequence ID" value="NZ_VTWT01000007.1"/>
</dbReference>
<dbReference type="InterPro" id="IPR003509">
    <property type="entry name" value="UPF0102_YraN-like"/>
</dbReference>
<sequence length="118" mass="13715">MAKHLNLGESGETLAANYLQAKGYTIVACNYRYKRAEVDIIAQYGKILVFAEIKTRTSDKHGYPEEFVSARKIQLFLEAAEEYIHQHNWQHDIRFDIIAISGNLNHNYQIHHIEDAFH</sequence>
<organism evidence="3 4">
    <name type="scientific">Adhaeribacter soli</name>
    <dbReference type="NCBI Taxonomy" id="2607655"/>
    <lineage>
        <taxon>Bacteria</taxon>
        <taxon>Pseudomonadati</taxon>
        <taxon>Bacteroidota</taxon>
        <taxon>Cytophagia</taxon>
        <taxon>Cytophagales</taxon>
        <taxon>Hymenobacteraceae</taxon>
        <taxon>Adhaeribacter</taxon>
    </lineage>
</organism>
<accession>A0A5N1IPJ6</accession>
<dbReference type="Proteomes" id="UP000326570">
    <property type="component" value="Unassembled WGS sequence"/>
</dbReference>
<gene>
    <name evidence="3" type="ORF">F0P94_14085</name>
</gene>
<proteinExistence type="inferred from homology"/>
<dbReference type="InterPro" id="IPR011335">
    <property type="entry name" value="Restrct_endonuc-II-like"/>
</dbReference>
<dbReference type="InterPro" id="IPR011856">
    <property type="entry name" value="tRNA_endonuc-like_dom_sf"/>
</dbReference>
<dbReference type="HAMAP" id="MF_00048">
    <property type="entry name" value="UPF0102"/>
    <property type="match status" value="1"/>
</dbReference>
<dbReference type="CDD" id="cd20736">
    <property type="entry name" value="PoNe_Nuclease"/>
    <property type="match status" value="1"/>
</dbReference>
<comment type="similarity">
    <text evidence="1 2">Belongs to the UPF0102 family.</text>
</comment>
<protein>
    <recommendedName>
        <fullName evidence="2">UPF0102 protein F0P94_14085</fullName>
    </recommendedName>
</protein>